<dbReference type="Proteomes" id="UP000004382">
    <property type="component" value="Unassembled WGS sequence"/>
</dbReference>
<protein>
    <recommendedName>
        <fullName evidence="3">Helix-turn-helix domain-containing protein</fullName>
    </recommendedName>
</protein>
<organism evidence="1 2">
    <name type="scientific">Methylorubrum extorquens DSM 13060</name>
    <dbReference type="NCBI Taxonomy" id="882800"/>
    <lineage>
        <taxon>Bacteria</taxon>
        <taxon>Pseudomonadati</taxon>
        <taxon>Pseudomonadota</taxon>
        <taxon>Alphaproteobacteria</taxon>
        <taxon>Hyphomicrobiales</taxon>
        <taxon>Methylobacteriaceae</taxon>
        <taxon>Methylorubrum</taxon>
    </lineage>
</organism>
<accession>H1KG97</accession>
<dbReference type="EMBL" id="AGJK01000031">
    <property type="protein sequence ID" value="EHP93438.1"/>
    <property type="molecule type" value="Genomic_DNA"/>
</dbReference>
<evidence type="ECO:0000313" key="1">
    <source>
        <dbReference type="EMBL" id="EHP93438.1"/>
    </source>
</evidence>
<sequence>MSAPQVLIPWDRDEAINLDDAAHIADKSPSTIRAWAQAHHIGRRVGGGSWKISLPALLMFLDDDTDALAAYLAGDRSSEVFRAYSTRAHRISPPELR</sequence>
<proteinExistence type="predicted"/>
<name>H1KG97_METEX</name>
<dbReference type="RefSeq" id="WP_003598727.1">
    <property type="nucleotide sequence ID" value="NZ_AGJK01000031.1"/>
</dbReference>
<evidence type="ECO:0000313" key="2">
    <source>
        <dbReference type="Proteomes" id="UP000004382"/>
    </source>
</evidence>
<reference evidence="1 2" key="1">
    <citation type="submission" date="2011-09" db="EMBL/GenBank/DDBJ databases">
        <title>The draft genome of Methylobacterium extorquens DSM 13060.</title>
        <authorList>
            <consortium name="US DOE Joint Genome Institute (JGI-PGF)"/>
            <person name="Lucas S."/>
            <person name="Han J."/>
            <person name="Lapidus A."/>
            <person name="Cheng J.-F."/>
            <person name="Goodwin L."/>
            <person name="Pitluck S."/>
            <person name="Peters L."/>
            <person name="Land M.L."/>
            <person name="Hauser L."/>
            <person name="Koskimaki J."/>
            <person name="Halonen O."/>
            <person name="Pirttila A."/>
            <person name="Frank C."/>
            <person name="Woyke T.J."/>
        </authorList>
    </citation>
    <scope>NUCLEOTIDE SEQUENCE [LARGE SCALE GENOMIC DNA]</scope>
    <source>
        <strain evidence="1 2">DSM 13060</strain>
    </source>
</reference>
<evidence type="ECO:0008006" key="3">
    <source>
        <dbReference type="Google" id="ProtNLM"/>
    </source>
</evidence>
<dbReference type="PATRIC" id="fig|882800.3.peg.1628"/>
<comment type="caution">
    <text evidence="1">The sequence shown here is derived from an EMBL/GenBank/DDBJ whole genome shotgun (WGS) entry which is preliminary data.</text>
</comment>
<gene>
    <name evidence="1" type="ORF">MetexDRAFT_1659</name>
</gene>
<dbReference type="AlphaFoldDB" id="H1KG97"/>